<evidence type="ECO:0000313" key="2">
    <source>
        <dbReference type="EMBL" id="SKC45290.1"/>
    </source>
</evidence>
<evidence type="ECO:0008006" key="4">
    <source>
        <dbReference type="Google" id="ProtNLM"/>
    </source>
</evidence>
<evidence type="ECO:0000256" key="1">
    <source>
        <dbReference type="SAM" id="MobiDB-lite"/>
    </source>
</evidence>
<reference evidence="2 3" key="1">
    <citation type="submission" date="2017-02" db="EMBL/GenBank/DDBJ databases">
        <authorList>
            <person name="Peterson S.W."/>
        </authorList>
    </citation>
    <scope>NUCLEOTIDE SEQUENCE [LARGE SCALE GENOMIC DNA]</scope>
    <source>
        <strain evidence="2 3">P15</strain>
    </source>
</reference>
<dbReference type="RefSeq" id="WP_139381356.1">
    <property type="nucleotide sequence ID" value="NZ_BMCL01000003.1"/>
</dbReference>
<dbReference type="SUPFAM" id="SSF48230">
    <property type="entry name" value="Chondroitin AC/alginate lyase"/>
    <property type="match status" value="1"/>
</dbReference>
<gene>
    <name evidence="2" type="ORF">SAMN06296058_0437</name>
</gene>
<proteinExistence type="predicted"/>
<keyword evidence="3" id="KW-1185">Reference proteome</keyword>
<name>A0A1T5J1M2_9GAMM</name>
<dbReference type="Proteomes" id="UP000190341">
    <property type="component" value="Unassembled WGS sequence"/>
</dbReference>
<evidence type="ECO:0000313" key="3">
    <source>
        <dbReference type="Proteomes" id="UP000190341"/>
    </source>
</evidence>
<dbReference type="AlphaFoldDB" id="A0A1T5J1M2"/>
<dbReference type="OrthoDB" id="283584at2"/>
<dbReference type="Gene3D" id="2.70.98.70">
    <property type="match status" value="1"/>
</dbReference>
<feature type="compositionally biased region" description="Low complexity" evidence="1">
    <location>
        <begin position="58"/>
        <end position="70"/>
    </location>
</feature>
<feature type="region of interest" description="Disordered" evidence="1">
    <location>
        <begin position="42"/>
        <end position="76"/>
    </location>
</feature>
<organism evidence="2 3">
    <name type="scientific">Pseudoxanthomonas indica</name>
    <dbReference type="NCBI Taxonomy" id="428993"/>
    <lineage>
        <taxon>Bacteria</taxon>
        <taxon>Pseudomonadati</taxon>
        <taxon>Pseudomonadota</taxon>
        <taxon>Gammaproteobacteria</taxon>
        <taxon>Lysobacterales</taxon>
        <taxon>Lysobacteraceae</taxon>
        <taxon>Pseudoxanthomonas</taxon>
    </lineage>
</organism>
<dbReference type="EMBL" id="FUZV01000001">
    <property type="protein sequence ID" value="SKC45290.1"/>
    <property type="molecule type" value="Genomic_DNA"/>
</dbReference>
<dbReference type="STRING" id="428993.SAMN06296058_0437"/>
<dbReference type="InterPro" id="IPR008929">
    <property type="entry name" value="Chondroitin_lyas"/>
</dbReference>
<sequence>MSKSSESKPRPGNRMRTHGWPSLGLLVLAMLAAAVGQCSETGAGLPEQTASKPPPTEPTQEADAAPAAPASSRVAQTGPAKLVIDTSFVDKKSQAFSRFRGYVDSAVGGGQPYAFAAGDAALMFLLSDGKKYCDLAVRMVEQQVSEAESAISGGGRPAISGDSYLEVGPHIADLAMTLHSCPGGVSEEQRKRWSAYAEQAVWNVWHHGSAQWGGQSHPWTGWSVDNPGNNYYYSFLEATMFWALVSGSPEWMEDLRTRRLPPLQAYYAKLPGGGSREGTGYGAAQMRLFGLYRLWRDSTGEDLANASPHAHDTIAYWVHATVPTLDRFAPIGDQSRNSVPELFDYHRRVVLEARQLTTDPAAQSIASWWLNNISVRNMSQGFMSRYDLLPAGDGGKPPAELHYLAEGAGHLFARSGWDKDAMWLSFVAGPYNESHAHQEQGGFTLFAGDWLAVTENIWSHSGIQQGTETNNVVRFERNNTDVRQCAAPLGDKVVHQCEVSDSRATLKVTPKPDGGLIADADMTGVYRDNPALDSWQRQIDFSQRKLLVKDRFKLGAGTKAIFQVNVPEKPRVQGNEAIAGNLRVRVLEPATATISLHEWSSVDAQEFRRGWRIDVAGGQDGYVVELSEAR</sequence>
<accession>A0A1T5J1M2</accession>
<protein>
    <recommendedName>
        <fullName evidence="4">Heparinase II/III-like protein</fullName>
    </recommendedName>
</protein>